<accession>A0ABP8XQ90</accession>
<dbReference type="PANTHER" id="PTHR43677:SF11">
    <property type="entry name" value="ZINC-CONTAINING ALCOHOL DEHYDROGENASE"/>
    <property type="match status" value="1"/>
</dbReference>
<evidence type="ECO:0000313" key="3">
    <source>
        <dbReference type="Proteomes" id="UP001499974"/>
    </source>
</evidence>
<dbReference type="SUPFAM" id="SSF50129">
    <property type="entry name" value="GroES-like"/>
    <property type="match status" value="1"/>
</dbReference>
<protein>
    <submittedName>
        <fullName evidence="2">Zinc-binding alcohol dehydrogenase family protein</fullName>
    </submittedName>
</protein>
<feature type="domain" description="Enoyl reductase (ER)" evidence="1">
    <location>
        <begin position="27"/>
        <end position="311"/>
    </location>
</feature>
<gene>
    <name evidence="2" type="ORF">GCM10023349_31980</name>
</gene>
<comment type="caution">
    <text evidence="2">The sequence shown here is derived from an EMBL/GenBank/DDBJ whole genome shotgun (WGS) entry which is preliminary data.</text>
</comment>
<dbReference type="SUPFAM" id="SSF51735">
    <property type="entry name" value="NAD(P)-binding Rossmann-fold domains"/>
    <property type="match status" value="1"/>
</dbReference>
<keyword evidence="3" id="KW-1185">Reference proteome</keyword>
<dbReference type="Gene3D" id="3.40.50.720">
    <property type="entry name" value="NAD(P)-binding Rossmann-like Domain"/>
    <property type="match status" value="1"/>
</dbReference>
<reference evidence="3" key="1">
    <citation type="journal article" date="2019" name="Int. J. Syst. Evol. Microbiol.">
        <title>The Global Catalogue of Microorganisms (GCM) 10K type strain sequencing project: providing services to taxonomists for standard genome sequencing and annotation.</title>
        <authorList>
            <consortium name="The Broad Institute Genomics Platform"/>
            <consortium name="The Broad Institute Genome Sequencing Center for Infectious Disease"/>
            <person name="Wu L."/>
            <person name="Ma J."/>
        </authorList>
    </citation>
    <scope>NUCLEOTIDE SEQUENCE [LARGE SCALE GENOMIC DNA]</scope>
    <source>
        <strain evidence="3">JCM 18531</strain>
    </source>
</reference>
<evidence type="ECO:0000259" key="1">
    <source>
        <dbReference type="SMART" id="SM00829"/>
    </source>
</evidence>
<organism evidence="2 3">
    <name type="scientific">Nocardioides conyzicola</name>
    <dbReference type="NCBI Taxonomy" id="1651781"/>
    <lineage>
        <taxon>Bacteria</taxon>
        <taxon>Bacillati</taxon>
        <taxon>Actinomycetota</taxon>
        <taxon>Actinomycetes</taxon>
        <taxon>Propionibacteriales</taxon>
        <taxon>Nocardioidaceae</taxon>
        <taxon>Nocardioides</taxon>
    </lineage>
</organism>
<dbReference type="Proteomes" id="UP001499974">
    <property type="component" value="Unassembled WGS sequence"/>
</dbReference>
<dbReference type="InterPro" id="IPR011032">
    <property type="entry name" value="GroES-like_sf"/>
</dbReference>
<dbReference type="InterPro" id="IPR051397">
    <property type="entry name" value="Zn-ADH-like_protein"/>
</dbReference>
<name>A0ABP8XQ90_9ACTN</name>
<proteinExistence type="predicted"/>
<dbReference type="EMBL" id="BAABKM010000002">
    <property type="protein sequence ID" value="GAA4710653.1"/>
    <property type="molecule type" value="Genomic_DNA"/>
</dbReference>
<dbReference type="Gene3D" id="3.90.180.10">
    <property type="entry name" value="Medium-chain alcohol dehydrogenases, catalytic domain"/>
    <property type="match status" value="1"/>
</dbReference>
<sequence>MVCVTNYISSYHEPLFPGGIAMQTCAAVVSSFDHPPRYEAFDFPAPADPDQAVVDVLATGLHPRVRSGASGRHYSSTGRLPMVPGIDGVGRTTEGRVVYFVADDDLPGSMAEQTVVDTRRTVPLPDGTDVVQVAAAMNPAMSAWVALRRRVPIRPGQSVLVLGATGNAGRMAIQVARLLGAGRVVGAGRNAEVLAGLGADATVALTDDAGATAAALAEQAAEVDLVLDYLWGAPAAAAMVPLLRARSDRSRALDWIQIGSVAGPTIELPSVVLRSANLRIQGNGQGAVSTRAYVEELPALVEEIGSGRIAIATRTERLADVERVWTEPDEPGVRTVLTPDVRS</sequence>
<dbReference type="PANTHER" id="PTHR43677">
    <property type="entry name" value="SHORT-CHAIN DEHYDROGENASE/REDUCTASE"/>
    <property type="match status" value="1"/>
</dbReference>
<dbReference type="InterPro" id="IPR036291">
    <property type="entry name" value="NAD(P)-bd_dom_sf"/>
</dbReference>
<evidence type="ECO:0000313" key="2">
    <source>
        <dbReference type="EMBL" id="GAA4710653.1"/>
    </source>
</evidence>
<dbReference type="SMART" id="SM00829">
    <property type="entry name" value="PKS_ER"/>
    <property type="match status" value="1"/>
</dbReference>
<dbReference type="InterPro" id="IPR020843">
    <property type="entry name" value="ER"/>
</dbReference>